<dbReference type="OrthoDB" id="3260408at2759"/>
<evidence type="ECO:0000256" key="1">
    <source>
        <dbReference type="SAM" id="MobiDB-lite"/>
    </source>
</evidence>
<evidence type="ECO:0000256" key="2">
    <source>
        <dbReference type="SAM" id="Phobius"/>
    </source>
</evidence>
<dbReference type="EMBL" id="KZ454990">
    <property type="protein sequence ID" value="PKI83825.1"/>
    <property type="molecule type" value="Genomic_DNA"/>
</dbReference>
<proteinExistence type="predicted"/>
<sequence length="671" mass="74381">MARSRSTFTWLASLVTRLGLLYVLVAIFWRCPSHPLSFDFNANDKLLVCRELASAKEHITPVVHDFSVSARKTVDPYVGSYLDKAHHGWGKMQPTVERTIGHAQTIFVNHVKPGASGAAKHAHAWSLPHRKELRRQYNKHLHKHVNNRDVAPYVAKASEQAHYLYNAAGDLYEREVHPRLKLHAYNGYIFTRHTAFPFAHANYVKHAHPHISALCARAQKFVDKLLVKYGLRQHSFFDKVKETFSETVKKTESATVDKETGAAQQTHAAPDKDTDKLQAALDAELKAVEDALSKQESAMLRLTTNERDHILKEASTIRHELLTTLPDKVSELWSQLIDGQVSGVFVHALRDAQSLRRKLDVGQEPTPEWRQAIAALVDTRADDFARAIQTAEADLNATLSRHRGLEARVVQESVGKIRQQSRIALQEFYNLMENTEFQATYYDNEGWDSAMRRRGRHFREEVQEYLDQMTDQGQARDRTDPMTGPDVKAEGKKLEATLGALYEEALHGFHVILAQVMQDPEAVSDRAKLGLVYVDVHDLVALLFSMSEQSMREFSDALRLDADAAKDEAAGQAADADALPVVDKVASVAAQASVVVNDTAAAAVDAILAAIAGIEHASPPDEASTHDGTSQEAAPAPSAAPTETVAATERDAETPHHDRGARAAYSDSHTA</sequence>
<keyword evidence="2" id="KW-1133">Transmembrane helix</keyword>
<feature type="compositionally biased region" description="Basic and acidic residues" evidence="1">
    <location>
        <begin position="648"/>
        <end position="661"/>
    </location>
</feature>
<reference evidence="3 4" key="1">
    <citation type="submission" date="2017-10" db="EMBL/GenBank/DDBJ databases">
        <title>A novel species of cold-tolerant Malassezia isolated from bats.</title>
        <authorList>
            <person name="Lorch J.M."/>
            <person name="Palmer J.M."/>
            <person name="Vanderwolf K.J."/>
            <person name="Schmidt K.Z."/>
            <person name="Verant M.L."/>
            <person name="Weller T.J."/>
            <person name="Blehert D.S."/>
        </authorList>
    </citation>
    <scope>NUCLEOTIDE SEQUENCE [LARGE SCALE GENOMIC DNA]</scope>
    <source>
        <strain evidence="3 4">NWHC:44797-103</strain>
    </source>
</reference>
<gene>
    <name evidence="3" type="ORF">MVES_002196</name>
</gene>
<evidence type="ECO:0000313" key="4">
    <source>
        <dbReference type="Proteomes" id="UP000232875"/>
    </source>
</evidence>
<dbReference type="STRING" id="2020962.A0A2N1JBA7"/>
<evidence type="ECO:0000313" key="3">
    <source>
        <dbReference type="EMBL" id="PKI83825.1"/>
    </source>
</evidence>
<accession>A0A2N1JBA7</accession>
<dbReference type="AlphaFoldDB" id="A0A2N1JBA7"/>
<protein>
    <submittedName>
        <fullName evidence="3">Uncharacterized protein</fullName>
    </submittedName>
</protein>
<keyword evidence="2" id="KW-0472">Membrane</keyword>
<feature type="transmembrane region" description="Helical" evidence="2">
    <location>
        <begin position="7"/>
        <end position="29"/>
    </location>
</feature>
<organism evidence="3 4">
    <name type="scientific">Malassezia vespertilionis</name>
    <dbReference type="NCBI Taxonomy" id="2020962"/>
    <lineage>
        <taxon>Eukaryota</taxon>
        <taxon>Fungi</taxon>
        <taxon>Dikarya</taxon>
        <taxon>Basidiomycota</taxon>
        <taxon>Ustilaginomycotina</taxon>
        <taxon>Malasseziomycetes</taxon>
        <taxon>Malasseziales</taxon>
        <taxon>Malasseziaceae</taxon>
        <taxon>Malassezia</taxon>
    </lineage>
</organism>
<feature type="region of interest" description="Disordered" evidence="1">
    <location>
        <begin position="618"/>
        <end position="671"/>
    </location>
</feature>
<dbReference type="Proteomes" id="UP000232875">
    <property type="component" value="Unassembled WGS sequence"/>
</dbReference>
<keyword evidence="4" id="KW-1185">Reference proteome</keyword>
<keyword evidence="2" id="KW-0812">Transmembrane</keyword>
<name>A0A2N1JBA7_9BASI</name>
<feature type="compositionally biased region" description="Low complexity" evidence="1">
    <location>
        <begin position="632"/>
        <end position="647"/>
    </location>
</feature>